<evidence type="ECO:0000313" key="2">
    <source>
        <dbReference type="EMBL" id="QBK04454.1"/>
    </source>
</evidence>
<dbReference type="RefSeq" id="WP_131278565.1">
    <property type="nucleotide sequence ID" value="NZ_CP031395.1"/>
</dbReference>
<dbReference type="OrthoDB" id="8525200at2"/>
<dbReference type="Gene3D" id="3.30.450.40">
    <property type="match status" value="1"/>
</dbReference>
<dbReference type="AlphaFoldDB" id="A0A4P6UJ63"/>
<dbReference type="Proteomes" id="UP000292939">
    <property type="component" value="Chromosome"/>
</dbReference>
<name>A0A4P6UJ63_9BURK</name>
<dbReference type="EMBL" id="CP031395">
    <property type="protein sequence ID" value="QBK04454.1"/>
    <property type="molecule type" value="Genomic_DNA"/>
</dbReference>
<dbReference type="InterPro" id="IPR007435">
    <property type="entry name" value="DUF484"/>
</dbReference>
<dbReference type="InterPro" id="IPR029016">
    <property type="entry name" value="GAF-like_dom_sf"/>
</dbReference>
<reference evidence="2 3" key="1">
    <citation type="submission" date="2018-07" db="EMBL/GenBank/DDBJ databases">
        <title>Exploring interactions and the metabolic potential of the ultra-small soil bacteria Hylemonella gracilis.</title>
        <authorList>
            <person name="Tyc O."/>
            <person name="Kulkarni P."/>
            <person name="Gawehns F."/>
            <person name="Hundscheid M."/>
            <person name="Zweers H."/>
            <person name="Garbeva P."/>
        </authorList>
    </citation>
    <scope>NUCLEOTIDE SEQUENCE [LARGE SCALE GENOMIC DNA]</scope>
    <source>
        <strain evidence="2 3">NS1</strain>
    </source>
</reference>
<dbReference type="KEGG" id="hgr:DW355_06330"/>
<gene>
    <name evidence="2" type="ORF">DW355_06330</name>
</gene>
<feature type="coiled-coil region" evidence="1">
    <location>
        <begin position="38"/>
        <end position="65"/>
    </location>
</feature>
<dbReference type="PANTHER" id="PTHR38765:SF1">
    <property type="entry name" value="DUF484 DOMAIN-CONTAINING PROTEIN"/>
    <property type="match status" value="1"/>
</dbReference>
<organism evidence="2 3">
    <name type="scientific">Hylemonella gracilis</name>
    <dbReference type="NCBI Taxonomy" id="80880"/>
    <lineage>
        <taxon>Bacteria</taxon>
        <taxon>Pseudomonadati</taxon>
        <taxon>Pseudomonadota</taxon>
        <taxon>Betaproteobacteria</taxon>
        <taxon>Burkholderiales</taxon>
        <taxon>Comamonadaceae</taxon>
        <taxon>Hylemonella</taxon>
    </lineage>
</organism>
<keyword evidence="1" id="KW-0175">Coiled coil</keyword>
<accession>A0A4P6UJ63</accession>
<sequence length="228" mass="25213">MTEEEIVRYLRGNPAFFDRNADALAEIVLVSPHSRRTVSLQERQAELLREKIRAFETRLMELLRHGADNTMLADRLLRWAGDLFLEHDPTLVPTLIAHSIQQQFAVPQVALRVWGVAAAHASAPWAQGATEEVRQFAEALREPFCGVNTGFEVAAWLPHPEQAVSLALLPLRAPVQDAARADRASDSPSTMGLIVLASPDAQRYTSTMGTDFLVRIAEVASAALSRLR</sequence>
<evidence type="ECO:0000256" key="1">
    <source>
        <dbReference type="SAM" id="Coils"/>
    </source>
</evidence>
<proteinExistence type="predicted"/>
<dbReference type="PANTHER" id="PTHR38765">
    <property type="entry name" value="DUF484 DOMAIN-CONTAINING PROTEIN"/>
    <property type="match status" value="1"/>
</dbReference>
<protein>
    <submittedName>
        <fullName evidence="2">DUF484 family protein</fullName>
    </submittedName>
</protein>
<dbReference type="Pfam" id="PF04340">
    <property type="entry name" value="DUF484"/>
    <property type="match status" value="1"/>
</dbReference>
<evidence type="ECO:0000313" key="3">
    <source>
        <dbReference type="Proteomes" id="UP000292939"/>
    </source>
</evidence>